<dbReference type="Proteomes" id="UP000648482">
    <property type="component" value="Unassembled WGS sequence"/>
</dbReference>
<protein>
    <recommendedName>
        <fullName evidence="3">Transposase</fullName>
    </recommendedName>
</protein>
<name>A0ABR9DUK7_9GAMM</name>
<evidence type="ECO:0000313" key="2">
    <source>
        <dbReference type="Proteomes" id="UP000648482"/>
    </source>
</evidence>
<evidence type="ECO:0000313" key="1">
    <source>
        <dbReference type="EMBL" id="MBE0357927.1"/>
    </source>
</evidence>
<dbReference type="EMBL" id="AQGU01000018">
    <property type="protein sequence ID" value="MBE0357927.1"/>
    <property type="molecule type" value="Genomic_DNA"/>
</dbReference>
<accession>A0ABR9DUK7</accession>
<sequence length="42" mass="4910">MAQGIFKDESPNAYLSNNHLRLSIKKQLNLRFNRFITTSKIT</sequence>
<reference evidence="1 2" key="1">
    <citation type="submission" date="2015-06" db="EMBL/GenBank/DDBJ databases">
        <title>Genome sequence of Pseudoalteromonas aliena.</title>
        <authorList>
            <person name="Xie B.-B."/>
            <person name="Rong J.-C."/>
            <person name="Qin Q.-L."/>
            <person name="Zhang Y.-Z."/>
        </authorList>
    </citation>
    <scope>NUCLEOTIDE SEQUENCE [LARGE SCALE GENOMIC DNA]</scope>
    <source>
        <strain evidence="1 2">SW19</strain>
    </source>
</reference>
<organism evidence="1 2">
    <name type="scientific">Pseudoalteromonas aliena SW19</name>
    <dbReference type="NCBI Taxonomy" id="1314866"/>
    <lineage>
        <taxon>Bacteria</taxon>
        <taxon>Pseudomonadati</taxon>
        <taxon>Pseudomonadota</taxon>
        <taxon>Gammaproteobacteria</taxon>
        <taxon>Alteromonadales</taxon>
        <taxon>Pseudoalteromonadaceae</taxon>
        <taxon>Pseudoalteromonas</taxon>
    </lineage>
</organism>
<gene>
    <name evidence="1" type="ORF">PALI_a3248</name>
</gene>
<keyword evidence="2" id="KW-1185">Reference proteome</keyword>
<evidence type="ECO:0008006" key="3">
    <source>
        <dbReference type="Google" id="ProtNLM"/>
    </source>
</evidence>
<proteinExistence type="predicted"/>
<comment type="caution">
    <text evidence="1">The sequence shown here is derived from an EMBL/GenBank/DDBJ whole genome shotgun (WGS) entry which is preliminary data.</text>
</comment>